<organism evidence="3 4">
    <name type="scientific">Helobdella robusta</name>
    <name type="common">Californian leech</name>
    <dbReference type="NCBI Taxonomy" id="6412"/>
    <lineage>
        <taxon>Eukaryota</taxon>
        <taxon>Metazoa</taxon>
        <taxon>Spiralia</taxon>
        <taxon>Lophotrochozoa</taxon>
        <taxon>Annelida</taxon>
        <taxon>Clitellata</taxon>
        <taxon>Hirudinea</taxon>
        <taxon>Rhynchobdellida</taxon>
        <taxon>Glossiphoniidae</taxon>
        <taxon>Helobdella</taxon>
    </lineage>
</organism>
<evidence type="ECO:0000313" key="2">
    <source>
        <dbReference type="EMBL" id="ESO04574.1"/>
    </source>
</evidence>
<sequence>MARHLEISVKFVYITLLYYLLASIVKIIGIKANENKFMINNNVTISKNASTITINATYSEKISVKDDIKDDRTAKSSNEGKVTNLINDGEKIDQSQTTAATTTAATTTAATTTTAAATTTTAAANTTSCTNENDTVTTAVTRQESSNQGTFVTEKTSEKTELNSVSESETIMVSEVVSSASTFSTITSTSSSSPPLSTSFSSSPSSLILSLSSTLTTTETTTSETSPTTSVNQMAQLISPTLITEIKGKGPNIPLIIGLVVASVPLLVVAICVIKAAVVTIHSKVASTG</sequence>
<dbReference type="CTD" id="20203956"/>
<accession>T1F557</accession>
<dbReference type="EMBL" id="AMQM01004120">
    <property type="status" value="NOT_ANNOTATED_CDS"/>
    <property type="molecule type" value="Genomic_DNA"/>
</dbReference>
<dbReference type="Proteomes" id="UP000015101">
    <property type="component" value="Unassembled WGS sequence"/>
</dbReference>
<dbReference type="InParanoid" id="T1F557"/>
<dbReference type="EnsemblMetazoa" id="HelroT172234">
    <property type="protein sequence ID" value="HelroP172234"/>
    <property type="gene ID" value="HelroG172234"/>
</dbReference>
<gene>
    <name evidence="3" type="primary">20203956</name>
    <name evidence="2" type="ORF">HELRODRAFT_172234</name>
</gene>
<dbReference type="HOGENOM" id="CLU_964034_0_0_1"/>
<evidence type="ECO:0000256" key="1">
    <source>
        <dbReference type="SAM" id="Phobius"/>
    </source>
</evidence>
<dbReference type="EMBL" id="KB096457">
    <property type="protein sequence ID" value="ESO04574.1"/>
    <property type="molecule type" value="Genomic_DNA"/>
</dbReference>
<dbReference type="AlphaFoldDB" id="T1F557"/>
<keyword evidence="4" id="KW-1185">Reference proteome</keyword>
<dbReference type="GeneID" id="20203956"/>
<evidence type="ECO:0000313" key="3">
    <source>
        <dbReference type="EnsemblMetazoa" id="HelroP172234"/>
    </source>
</evidence>
<keyword evidence="1" id="KW-1133">Transmembrane helix</keyword>
<reference evidence="4" key="1">
    <citation type="submission" date="2012-12" db="EMBL/GenBank/DDBJ databases">
        <authorList>
            <person name="Hellsten U."/>
            <person name="Grimwood J."/>
            <person name="Chapman J.A."/>
            <person name="Shapiro H."/>
            <person name="Aerts A."/>
            <person name="Otillar R.P."/>
            <person name="Terry A.Y."/>
            <person name="Boore J.L."/>
            <person name="Simakov O."/>
            <person name="Marletaz F."/>
            <person name="Cho S.-J."/>
            <person name="Edsinger-Gonzales E."/>
            <person name="Havlak P."/>
            <person name="Kuo D.-H."/>
            <person name="Larsson T."/>
            <person name="Lv J."/>
            <person name="Arendt D."/>
            <person name="Savage R."/>
            <person name="Osoegawa K."/>
            <person name="de Jong P."/>
            <person name="Lindberg D.R."/>
            <person name="Seaver E.C."/>
            <person name="Weisblat D.A."/>
            <person name="Putnam N.H."/>
            <person name="Grigoriev I.V."/>
            <person name="Rokhsar D.S."/>
        </authorList>
    </citation>
    <scope>NUCLEOTIDE SEQUENCE</scope>
</reference>
<keyword evidence="1" id="KW-0812">Transmembrane</keyword>
<reference evidence="2 4" key="2">
    <citation type="journal article" date="2013" name="Nature">
        <title>Insights into bilaterian evolution from three spiralian genomes.</title>
        <authorList>
            <person name="Simakov O."/>
            <person name="Marletaz F."/>
            <person name="Cho S.J."/>
            <person name="Edsinger-Gonzales E."/>
            <person name="Havlak P."/>
            <person name="Hellsten U."/>
            <person name="Kuo D.H."/>
            <person name="Larsson T."/>
            <person name="Lv J."/>
            <person name="Arendt D."/>
            <person name="Savage R."/>
            <person name="Osoegawa K."/>
            <person name="de Jong P."/>
            <person name="Grimwood J."/>
            <person name="Chapman J.A."/>
            <person name="Shapiro H."/>
            <person name="Aerts A."/>
            <person name="Otillar R.P."/>
            <person name="Terry A.Y."/>
            <person name="Boore J.L."/>
            <person name="Grigoriev I.V."/>
            <person name="Lindberg D.R."/>
            <person name="Seaver E.C."/>
            <person name="Weisblat D.A."/>
            <person name="Putnam N.H."/>
            <person name="Rokhsar D.S."/>
        </authorList>
    </citation>
    <scope>NUCLEOTIDE SEQUENCE</scope>
</reference>
<dbReference type="OMA" id="CTNENDT"/>
<evidence type="ECO:0000313" key="4">
    <source>
        <dbReference type="Proteomes" id="UP000015101"/>
    </source>
</evidence>
<feature type="transmembrane region" description="Helical" evidence="1">
    <location>
        <begin position="255"/>
        <end position="281"/>
    </location>
</feature>
<dbReference type="KEGG" id="hro:HELRODRAFT_172234"/>
<reference evidence="3" key="3">
    <citation type="submission" date="2015-06" db="UniProtKB">
        <authorList>
            <consortium name="EnsemblMetazoa"/>
        </authorList>
    </citation>
    <scope>IDENTIFICATION</scope>
</reference>
<feature type="transmembrane region" description="Helical" evidence="1">
    <location>
        <begin position="12"/>
        <end position="30"/>
    </location>
</feature>
<keyword evidence="1" id="KW-0472">Membrane</keyword>
<protein>
    <submittedName>
        <fullName evidence="2 3">Uncharacterized protein</fullName>
    </submittedName>
</protein>
<proteinExistence type="predicted"/>
<dbReference type="RefSeq" id="XP_009017153.1">
    <property type="nucleotide sequence ID" value="XM_009018905.1"/>
</dbReference>
<name>T1F557_HELRO</name>